<proteinExistence type="predicted"/>
<name>A0A9N7YT27_PLEPL</name>
<feature type="non-terminal residue" evidence="1">
    <location>
        <position position="121"/>
    </location>
</feature>
<reference evidence="1" key="1">
    <citation type="submission" date="2020-03" db="EMBL/GenBank/DDBJ databases">
        <authorList>
            <person name="Weist P."/>
        </authorList>
    </citation>
    <scope>NUCLEOTIDE SEQUENCE</scope>
</reference>
<dbReference type="AlphaFoldDB" id="A0A9N7YT27"/>
<protein>
    <submittedName>
        <fullName evidence="1">Uncharacterized protein</fullName>
    </submittedName>
</protein>
<accession>A0A9N7YT27</accession>
<sequence>TAPGFVQPSLLLRHNARLTLEHLTASSPQQTDLLHTRPGRKRTINSVSPIDRTPVLIIGEQRHIWPILFPLHLRGKDVDRRFTDPVSWREHITPASRASCRLHRANYALHWLHSIQEEYLK</sequence>
<comment type="caution">
    <text evidence="1">The sequence shown here is derived from an EMBL/GenBank/DDBJ whole genome shotgun (WGS) entry which is preliminary data.</text>
</comment>
<gene>
    <name evidence="1" type="ORF">PLEPLA_LOCUS25065</name>
</gene>
<dbReference type="Proteomes" id="UP001153269">
    <property type="component" value="Unassembled WGS sequence"/>
</dbReference>
<organism evidence="1 2">
    <name type="scientific">Pleuronectes platessa</name>
    <name type="common">European plaice</name>
    <dbReference type="NCBI Taxonomy" id="8262"/>
    <lineage>
        <taxon>Eukaryota</taxon>
        <taxon>Metazoa</taxon>
        <taxon>Chordata</taxon>
        <taxon>Craniata</taxon>
        <taxon>Vertebrata</taxon>
        <taxon>Euteleostomi</taxon>
        <taxon>Actinopterygii</taxon>
        <taxon>Neopterygii</taxon>
        <taxon>Teleostei</taxon>
        <taxon>Neoteleostei</taxon>
        <taxon>Acanthomorphata</taxon>
        <taxon>Carangaria</taxon>
        <taxon>Pleuronectiformes</taxon>
        <taxon>Pleuronectoidei</taxon>
        <taxon>Pleuronectidae</taxon>
        <taxon>Pleuronectes</taxon>
    </lineage>
</organism>
<dbReference type="EMBL" id="CADEAL010001973">
    <property type="protein sequence ID" value="CAB1437032.1"/>
    <property type="molecule type" value="Genomic_DNA"/>
</dbReference>
<keyword evidence="2" id="KW-1185">Reference proteome</keyword>
<evidence type="ECO:0000313" key="2">
    <source>
        <dbReference type="Proteomes" id="UP001153269"/>
    </source>
</evidence>
<evidence type="ECO:0000313" key="1">
    <source>
        <dbReference type="EMBL" id="CAB1437032.1"/>
    </source>
</evidence>